<evidence type="ECO:0000313" key="3">
    <source>
        <dbReference type="EMBL" id="TEB28994.1"/>
    </source>
</evidence>
<reference evidence="3 4" key="1">
    <citation type="journal article" date="2019" name="Nat. Ecol. Evol.">
        <title>Megaphylogeny resolves global patterns of mushroom evolution.</title>
        <authorList>
            <person name="Varga T."/>
            <person name="Krizsan K."/>
            <person name="Foldi C."/>
            <person name="Dima B."/>
            <person name="Sanchez-Garcia M."/>
            <person name="Sanchez-Ramirez S."/>
            <person name="Szollosi G.J."/>
            <person name="Szarkandi J.G."/>
            <person name="Papp V."/>
            <person name="Albert L."/>
            <person name="Andreopoulos W."/>
            <person name="Angelini C."/>
            <person name="Antonin V."/>
            <person name="Barry K.W."/>
            <person name="Bougher N.L."/>
            <person name="Buchanan P."/>
            <person name="Buyck B."/>
            <person name="Bense V."/>
            <person name="Catcheside P."/>
            <person name="Chovatia M."/>
            <person name="Cooper J."/>
            <person name="Damon W."/>
            <person name="Desjardin D."/>
            <person name="Finy P."/>
            <person name="Geml J."/>
            <person name="Haridas S."/>
            <person name="Hughes K."/>
            <person name="Justo A."/>
            <person name="Karasinski D."/>
            <person name="Kautmanova I."/>
            <person name="Kiss B."/>
            <person name="Kocsube S."/>
            <person name="Kotiranta H."/>
            <person name="LaButti K.M."/>
            <person name="Lechner B.E."/>
            <person name="Liimatainen K."/>
            <person name="Lipzen A."/>
            <person name="Lukacs Z."/>
            <person name="Mihaltcheva S."/>
            <person name="Morgado L.N."/>
            <person name="Niskanen T."/>
            <person name="Noordeloos M.E."/>
            <person name="Ohm R.A."/>
            <person name="Ortiz-Santana B."/>
            <person name="Ovrebo C."/>
            <person name="Racz N."/>
            <person name="Riley R."/>
            <person name="Savchenko A."/>
            <person name="Shiryaev A."/>
            <person name="Soop K."/>
            <person name="Spirin V."/>
            <person name="Szebenyi C."/>
            <person name="Tomsovsky M."/>
            <person name="Tulloss R.E."/>
            <person name="Uehling J."/>
            <person name="Grigoriev I.V."/>
            <person name="Vagvolgyi C."/>
            <person name="Papp T."/>
            <person name="Martin F.M."/>
            <person name="Miettinen O."/>
            <person name="Hibbett D.S."/>
            <person name="Nagy L.G."/>
        </authorList>
    </citation>
    <scope>NUCLEOTIDE SEQUENCE [LARGE SCALE GENOMIC DNA]</scope>
    <source>
        <strain evidence="3 4">FP101781</strain>
    </source>
</reference>
<dbReference type="Proteomes" id="UP000298030">
    <property type="component" value="Unassembled WGS sequence"/>
</dbReference>
<feature type="compositionally biased region" description="Basic and acidic residues" evidence="1">
    <location>
        <begin position="249"/>
        <end position="264"/>
    </location>
</feature>
<feature type="region of interest" description="Disordered" evidence="1">
    <location>
        <begin position="237"/>
        <end position="280"/>
    </location>
</feature>
<dbReference type="STRING" id="71717.A0A4Y7T4W4"/>
<dbReference type="EMBL" id="QPFP01000029">
    <property type="protein sequence ID" value="TEB28994.1"/>
    <property type="molecule type" value="Genomic_DNA"/>
</dbReference>
<comment type="caution">
    <text evidence="3">The sequence shown here is derived from an EMBL/GenBank/DDBJ whole genome shotgun (WGS) entry which is preliminary data.</text>
</comment>
<protein>
    <recommendedName>
        <fullName evidence="2">DUF6697 domain-containing protein</fullName>
    </recommendedName>
</protein>
<accession>A0A4Y7T4W4</accession>
<feature type="compositionally biased region" description="Basic residues" evidence="1">
    <location>
        <begin position="271"/>
        <end position="280"/>
    </location>
</feature>
<sequence length="280" mass="32273">MFGLELRLNRWSEHGIDPNGFDIDESLRGLRDSEDGLVSRVFMANTYGGSSQLVLPKISPQKYAEHGFTGRFMYLGCDYQPCAPTIPGSPGLWISVDVDTSEDWKHGIVRTFTKVQDHTPRLWQYQGQYRLRRSRPISQAEWEQQPPSLRNKWISDLKTQGWGGNMRARIYGRKNLEPNLTEAYIKDVQKRSLDKEITKEEIAVALQSGQEQMIVYTMECVGYEENFQRHLIDKHLTHKATSESDEEEPQGKWKGEQKKSKSEKAISQPAAKKRRVKVEA</sequence>
<proteinExistence type="predicted"/>
<dbReference type="InterPro" id="IPR046520">
    <property type="entry name" value="DUF6697"/>
</dbReference>
<dbReference type="Pfam" id="PF20411">
    <property type="entry name" value="DUF6697"/>
    <property type="match status" value="1"/>
</dbReference>
<evidence type="ECO:0000256" key="1">
    <source>
        <dbReference type="SAM" id="MobiDB-lite"/>
    </source>
</evidence>
<dbReference type="OrthoDB" id="3176940at2759"/>
<keyword evidence="4" id="KW-1185">Reference proteome</keyword>
<feature type="domain" description="DUF6697" evidence="2">
    <location>
        <begin position="38"/>
        <end position="234"/>
    </location>
</feature>
<organism evidence="3 4">
    <name type="scientific">Coprinellus micaceus</name>
    <name type="common">Glistening ink-cap mushroom</name>
    <name type="synonym">Coprinus micaceus</name>
    <dbReference type="NCBI Taxonomy" id="71717"/>
    <lineage>
        <taxon>Eukaryota</taxon>
        <taxon>Fungi</taxon>
        <taxon>Dikarya</taxon>
        <taxon>Basidiomycota</taxon>
        <taxon>Agaricomycotina</taxon>
        <taxon>Agaricomycetes</taxon>
        <taxon>Agaricomycetidae</taxon>
        <taxon>Agaricales</taxon>
        <taxon>Agaricineae</taxon>
        <taxon>Psathyrellaceae</taxon>
        <taxon>Coprinellus</taxon>
    </lineage>
</organism>
<dbReference type="AlphaFoldDB" id="A0A4Y7T4W4"/>
<name>A0A4Y7T4W4_COPMI</name>
<evidence type="ECO:0000259" key="2">
    <source>
        <dbReference type="Pfam" id="PF20411"/>
    </source>
</evidence>
<gene>
    <name evidence="3" type="ORF">FA13DRAFT_1735118</name>
</gene>
<evidence type="ECO:0000313" key="4">
    <source>
        <dbReference type="Proteomes" id="UP000298030"/>
    </source>
</evidence>